<protein>
    <recommendedName>
        <fullName evidence="9">Multidrug-efflux transporter</fullName>
    </recommendedName>
</protein>
<dbReference type="Pfam" id="PF01554">
    <property type="entry name" value="MatE"/>
    <property type="match status" value="2"/>
</dbReference>
<feature type="transmembrane region" description="Helical" evidence="10">
    <location>
        <begin position="293"/>
        <end position="315"/>
    </location>
</feature>
<keyword evidence="2" id="KW-0813">Transport</keyword>
<dbReference type="AlphaFoldDB" id="A0A1T5CBQ3"/>
<evidence type="ECO:0000256" key="6">
    <source>
        <dbReference type="ARBA" id="ARBA00022989"/>
    </source>
</evidence>
<dbReference type="CDD" id="cd13138">
    <property type="entry name" value="MATE_yoeA_like"/>
    <property type="match status" value="1"/>
</dbReference>
<feature type="transmembrane region" description="Helical" evidence="10">
    <location>
        <begin position="179"/>
        <end position="202"/>
    </location>
</feature>
<dbReference type="InterPro" id="IPR048279">
    <property type="entry name" value="MdtK-like"/>
</dbReference>
<dbReference type="GO" id="GO:0006811">
    <property type="term" value="P:monoatomic ion transport"/>
    <property type="evidence" value="ECO:0007669"/>
    <property type="project" value="UniProtKB-KW"/>
</dbReference>
<evidence type="ECO:0000256" key="2">
    <source>
        <dbReference type="ARBA" id="ARBA00022448"/>
    </source>
</evidence>
<dbReference type="PANTHER" id="PTHR43298:SF2">
    <property type="entry name" value="FMN_FAD EXPORTER YEEO-RELATED"/>
    <property type="match status" value="1"/>
</dbReference>
<evidence type="ECO:0000256" key="10">
    <source>
        <dbReference type="SAM" id="Phobius"/>
    </source>
</evidence>
<evidence type="ECO:0000256" key="4">
    <source>
        <dbReference type="ARBA" id="ARBA00022475"/>
    </source>
</evidence>
<dbReference type="GO" id="GO:0015297">
    <property type="term" value="F:antiporter activity"/>
    <property type="evidence" value="ECO:0007669"/>
    <property type="project" value="UniProtKB-KW"/>
</dbReference>
<dbReference type="GO" id="GO:0042910">
    <property type="term" value="F:xenobiotic transmembrane transporter activity"/>
    <property type="evidence" value="ECO:0007669"/>
    <property type="project" value="InterPro"/>
</dbReference>
<sequence length="460" mass="50354">MENQNWTSTEEVRTGDLTRGPVWRVIVRFAVPLLIGNILQQLYNITDSIIVGQFLGKEALAAVSASFFIYYFIISLVIGIGSGVSVVVSQYFGARQYKMVQRAFSSFFIFMLVSGIILSIVGIIFAEPIFRLTNTPAEVIPEAVKYFKIYIGGTFLFVTFNSIVSILRGIGESNRPMIFILVSTLLNVVLDVLFIVGFGWGIEGAARATVAAQGIAMCIALFYINDRHPLLSIKKEDLVFDMKLFKQGLRIGLPTSVQQCAISLGLIALLGIVNSFGTDTLTAYGAAGKIDTIITQAILTLSGALAAFTGQNIGAGKFDRVKTGLRFSMSVNAVFSLLAFAAVFFFGEELMRAFTHDPKVIAIGKEYLLIVGGFFIIHGTLNVYNGALRGAGDTLFTMVTSLITLWIIRIPLAYWLSGELGRTGIWWAIGLSIALGMVATYIYYKGGHWKKRCLIDHGKK</sequence>
<feature type="transmembrane region" description="Helical" evidence="10">
    <location>
        <begin position="327"/>
        <end position="347"/>
    </location>
</feature>
<comment type="subcellular location">
    <subcellularLocation>
        <location evidence="1">Cell membrane</location>
        <topology evidence="1">Multi-pass membrane protein</topology>
    </subcellularLocation>
</comment>
<feature type="transmembrane region" description="Helical" evidence="10">
    <location>
        <begin position="424"/>
        <end position="444"/>
    </location>
</feature>
<feature type="transmembrane region" description="Helical" evidence="10">
    <location>
        <begin position="367"/>
        <end position="384"/>
    </location>
</feature>
<evidence type="ECO:0000256" key="1">
    <source>
        <dbReference type="ARBA" id="ARBA00004651"/>
    </source>
</evidence>
<keyword evidence="5 10" id="KW-0812">Transmembrane</keyword>
<organism evidence="11 12">
    <name type="scientific">Parabacteroides chartae</name>
    <dbReference type="NCBI Taxonomy" id="1037355"/>
    <lineage>
        <taxon>Bacteria</taxon>
        <taxon>Pseudomonadati</taxon>
        <taxon>Bacteroidota</taxon>
        <taxon>Bacteroidia</taxon>
        <taxon>Bacteroidales</taxon>
        <taxon>Tannerellaceae</taxon>
        <taxon>Parabacteroides</taxon>
    </lineage>
</organism>
<dbReference type="RefSeq" id="WP_079683346.1">
    <property type="nucleotide sequence ID" value="NZ_FUYQ01000011.1"/>
</dbReference>
<feature type="transmembrane region" description="Helical" evidence="10">
    <location>
        <begin position="208"/>
        <end position="225"/>
    </location>
</feature>
<keyword evidence="3" id="KW-0050">Antiport</keyword>
<feature type="transmembrane region" description="Helical" evidence="10">
    <location>
        <begin position="396"/>
        <end position="418"/>
    </location>
</feature>
<accession>A0A1T5CBQ3</accession>
<keyword evidence="8 10" id="KW-0472">Membrane</keyword>
<gene>
    <name evidence="11" type="ORF">SAMN05660349_01821</name>
</gene>
<feature type="transmembrane region" description="Helical" evidence="10">
    <location>
        <begin position="251"/>
        <end position="273"/>
    </location>
</feature>
<dbReference type="Proteomes" id="UP000190852">
    <property type="component" value="Unassembled WGS sequence"/>
</dbReference>
<dbReference type="GO" id="GO:0005886">
    <property type="term" value="C:plasma membrane"/>
    <property type="evidence" value="ECO:0007669"/>
    <property type="project" value="UniProtKB-SubCell"/>
</dbReference>
<feature type="transmembrane region" description="Helical" evidence="10">
    <location>
        <begin position="68"/>
        <end position="92"/>
    </location>
</feature>
<evidence type="ECO:0000313" key="12">
    <source>
        <dbReference type="Proteomes" id="UP000190852"/>
    </source>
</evidence>
<feature type="transmembrane region" description="Helical" evidence="10">
    <location>
        <begin position="104"/>
        <end position="126"/>
    </location>
</feature>
<dbReference type="NCBIfam" id="TIGR00797">
    <property type="entry name" value="matE"/>
    <property type="match status" value="1"/>
</dbReference>
<keyword evidence="6 10" id="KW-1133">Transmembrane helix</keyword>
<reference evidence="12" key="1">
    <citation type="submission" date="2017-02" db="EMBL/GenBank/DDBJ databases">
        <authorList>
            <person name="Varghese N."/>
            <person name="Submissions S."/>
        </authorList>
    </citation>
    <scope>NUCLEOTIDE SEQUENCE [LARGE SCALE GENOMIC DNA]</scope>
    <source>
        <strain evidence="12">DSM 24967</strain>
    </source>
</reference>
<feature type="transmembrane region" description="Helical" evidence="10">
    <location>
        <begin position="146"/>
        <end position="167"/>
    </location>
</feature>
<evidence type="ECO:0000256" key="3">
    <source>
        <dbReference type="ARBA" id="ARBA00022449"/>
    </source>
</evidence>
<evidence type="ECO:0000256" key="8">
    <source>
        <dbReference type="ARBA" id="ARBA00023136"/>
    </source>
</evidence>
<keyword evidence="7" id="KW-0406">Ion transport</keyword>
<dbReference type="InterPro" id="IPR050222">
    <property type="entry name" value="MATE_MdtK"/>
</dbReference>
<evidence type="ECO:0000256" key="9">
    <source>
        <dbReference type="ARBA" id="ARBA00031636"/>
    </source>
</evidence>
<name>A0A1T5CBQ3_9BACT</name>
<proteinExistence type="predicted"/>
<keyword evidence="4" id="KW-1003">Cell membrane</keyword>
<dbReference type="EMBL" id="FUYQ01000011">
    <property type="protein sequence ID" value="SKB56849.1"/>
    <property type="molecule type" value="Genomic_DNA"/>
</dbReference>
<dbReference type="PIRSF" id="PIRSF006603">
    <property type="entry name" value="DinF"/>
    <property type="match status" value="1"/>
</dbReference>
<evidence type="ECO:0000313" key="11">
    <source>
        <dbReference type="EMBL" id="SKB56849.1"/>
    </source>
</evidence>
<keyword evidence="12" id="KW-1185">Reference proteome</keyword>
<dbReference type="PANTHER" id="PTHR43298">
    <property type="entry name" value="MULTIDRUG RESISTANCE PROTEIN NORM-RELATED"/>
    <property type="match status" value="1"/>
</dbReference>
<dbReference type="InterPro" id="IPR002528">
    <property type="entry name" value="MATE_fam"/>
</dbReference>
<evidence type="ECO:0000256" key="7">
    <source>
        <dbReference type="ARBA" id="ARBA00023065"/>
    </source>
</evidence>
<evidence type="ECO:0000256" key="5">
    <source>
        <dbReference type="ARBA" id="ARBA00022692"/>
    </source>
</evidence>